<reference evidence="1" key="1">
    <citation type="submission" date="2020-11" db="EMBL/GenBank/DDBJ databases">
        <title>Adaptations for nitrogen fixation in a non-lichenized fungal sporocarp promotes dispersal by wood-feeding termites.</title>
        <authorList>
            <consortium name="DOE Joint Genome Institute"/>
            <person name="Koch R.A."/>
            <person name="Yoon G."/>
            <person name="Arayal U."/>
            <person name="Lail K."/>
            <person name="Amirebrahimi M."/>
            <person name="Labutti K."/>
            <person name="Lipzen A."/>
            <person name="Riley R."/>
            <person name="Barry K."/>
            <person name="Henrissat B."/>
            <person name="Grigoriev I.V."/>
            <person name="Herr J.R."/>
            <person name="Aime M.C."/>
        </authorList>
    </citation>
    <scope>NUCLEOTIDE SEQUENCE</scope>
    <source>
        <strain evidence="1">MCA 3950</strain>
    </source>
</reference>
<evidence type="ECO:0000313" key="2">
    <source>
        <dbReference type="Proteomes" id="UP000812287"/>
    </source>
</evidence>
<dbReference type="EMBL" id="MU250557">
    <property type="protein sequence ID" value="KAG7441723.1"/>
    <property type="molecule type" value="Genomic_DNA"/>
</dbReference>
<proteinExistence type="predicted"/>
<sequence>MLLSVPNEILNRVALEADSQTRRHLRSTCQLLRDVATPLVFESVNIDLSSMLHSSSAPIFLKSLNSGPKLAQHIIRLSLYLPTKFRLHPSWFALRESTLHSLDVLFLHAIPSMVSLKSLCWRSSGESGPNYAELVFELFGNLPLLSSLQIYNDGHWDIPLSPFRHIRHISYRGQRSSELITFLGYNPDIESIDAHVWCSGPDVDERGSISLLFSSLPTGTYSTVKTLSIGGEMFSELYACEIPKLISHLRHLESLTMHITIPDVFWDGLQEHGICLVSLTYYDPSLALLSYLSSYTGLRELSLNMLSASIDGNLHISSLLPTVITSNSSSLTTVHIEPHHGGAWCLDHPMLDALVLCRGLKSLHVCADETRVRVEENNVIDRILQASMTSWPNLWDLQIRVVPLADEAVKMATSQIHRRILALRFAPLPPERSRLQISTEFAAYAVKIHDRKNNIYAFEMQDLDYHGDKES</sequence>
<dbReference type="GeneID" id="66112922"/>
<dbReference type="RefSeq" id="XP_043035223.1">
    <property type="nucleotide sequence ID" value="XM_043190625.1"/>
</dbReference>
<dbReference type="InterPro" id="IPR032675">
    <property type="entry name" value="LRR_dom_sf"/>
</dbReference>
<comment type="caution">
    <text evidence="1">The sequence shown here is derived from an EMBL/GenBank/DDBJ whole genome shotgun (WGS) entry which is preliminary data.</text>
</comment>
<gene>
    <name evidence="1" type="ORF">BT62DRAFT_997011</name>
</gene>
<dbReference type="Proteomes" id="UP000812287">
    <property type="component" value="Unassembled WGS sequence"/>
</dbReference>
<evidence type="ECO:0000313" key="1">
    <source>
        <dbReference type="EMBL" id="KAG7441723.1"/>
    </source>
</evidence>
<protein>
    <submittedName>
        <fullName evidence="1">Uncharacterized protein</fullName>
    </submittedName>
</protein>
<dbReference type="OrthoDB" id="3541472at2759"/>
<organism evidence="1 2">
    <name type="scientific">Guyanagaster necrorhizus</name>
    <dbReference type="NCBI Taxonomy" id="856835"/>
    <lineage>
        <taxon>Eukaryota</taxon>
        <taxon>Fungi</taxon>
        <taxon>Dikarya</taxon>
        <taxon>Basidiomycota</taxon>
        <taxon>Agaricomycotina</taxon>
        <taxon>Agaricomycetes</taxon>
        <taxon>Agaricomycetidae</taxon>
        <taxon>Agaricales</taxon>
        <taxon>Marasmiineae</taxon>
        <taxon>Physalacriaceae</taxon>
        <taxon>Guyanagaster</taxon>
    </lineage>
</organism>
<dbReference type="SUPFAM" id="SSF52047">
    <property type="entry name" value="RNI-like"/>
    <property type="match status" value="1"/>
</dbReference>
<accession>A0A9P8AMY3</accession>
<dbReference type="Gene3D" id="3.80.10.10">
    <property type="entry name" value="Ribonuclease Inhibitor"/>
    <property type="match status" value="1"/>
</dbReference>
<name>A0A9P8AMY3_9AGAR</name>
<dbReference type="AlphaFoldDB" id="A0A9P8AMY3"/>
<keyword evidence="2" id="KW-1185">Reference proteome</keyword>